<organism evidence="2 3">
    <name type="scientific">Rhinocladiella mackenziei CBS 650.93</name>
    <dbReference type="NCBI Taxonomy" id="1442369"/>
    <lineage>
        <taxon>Eukaryota</taxon>
        <taxon>Fungi</taxon>
        <taxon>Dikarya</taxon>
        <taxon>Ascomycota</taxon>
        <taxon>Pezizomycotina</taxon>
        <taxon>Eurotiomycetes</taxon>
        <taxon>Chaetothyriomycetidae</taxon>
        <taxon>Chaetothyriales</taxon>
        <taxon>Herpotrichiellaceae</taxon>
        <taxon>Rhinocladiella</taxon>
    </lineage>
</organism>
<gene>
    <name evidence="2" type="ORF">Z518_09030</name>
</gene>
<dbReference type="OrthoDB" id="4160581at2759"/>
<feature type="compositionally biased region" description="Basic and acidic residues" evidence="1">
    <location>
        <begin position="102"/>
        <end position="123"/>
    </location>
</feature>
<dbReference type="Proteomes" id="UP000053617">
    <property type="component" value="Unassembled WGS sequence"/>
</dbReference>
<reference evidence="2 3" key="1">
    <citation type="submission" date="2015-01" db="EMBL/GenBank/DDBJ databases">
        <title>The Genome Sequence of Rhinocladiella mackenzie CBS 650.93.</title>
        <authorList>
            <consortium name="The Broad Institute Genomics Platform"/>
            <person name="Cuomo C."/>
            <person name="de Hoog S."/>
            <person name="Gorbushina A."/>
            <person name="Stielow B."/>
            <person name="Teixiera M."/>
            <person name="Abouelleil A."/>
            <person name="Chapman S.B."/>
            <person name="Priest M."/>
            <person name="Young S.K."/>
            <person name="Wortman J."/>
            <person name="Nusbaum C."/>
            <person name="Birren B."/>
        </authorList>
    </citation>
    <scope>NUCLEOTIDE SEQUENCE [LARGE SCALE GENOMIC DNA]</scope>
    <source>
        <strain evidence="2 3">CBS 650.93</strain>
    </source>
</reference>
<feature type="region of interest" description="Disordered" evidence="1">
    <location>
        <begin position="38"/>
        <end position="171"/>
    </location>
</feature>
<evidence type="ECO:0000256" key="1">
    <source>
        <dbReference type="SAM" id="MobiDB-lite"/>
    </source>
</evidence>
<feature type="compositionally biased region" description="Basic and acidic residues" evidence="1">
    <location>
        <begin position="131"/>
        <end position="147"/>
    </location>
</feature>
<evidence type="ECO:0000313" key="3">
    <source>
        <dbReference type="Proteomes" id="UP000053617"/>
    </source>
</evidence>
<feature type="compositionally biased region" description="Low complexity" evidence="1">
    <location>
        <begin position="76"/>
        <end position="88"/>
    </location>
</feature>
<accession>A0A0D2IXI1</accession>
<evidence type="ECO:0000313" key="2">
    <source>
        <dbReference type="EMBL" id="KIX01305.1"/>
    </source>
</evidence>
<feature type="compositionally biased region" description="Polar residues" evidence="1">
    <location>
        <begin position="51"/>
        <end position="75"/>
    </location>
</feature>
<protein>
    <submittedName>
        <fullName evidence="2">Rhinocladiella mackenziei CBS 650.93 unplaced genomic scaffold supercont1.7, whole genome shotgun sequence</fullName>
    </submittedName>
</protein>
<proteinExistence type="predicted"/>
<dbReference type="HOGENOM" id="CLU_1343104_0_0_1"/>
<sequence>MSPSIFNNEYSRGPLYQYWKERGQEEKVFRDQRVEEAKLRSKGFRPLSPTFGPSSNDQYTNRATSGPPTYRNDQNASAVTSTSASEPTESSDDMLPSYGEVTTRETEPTLHSTEEKARLRENDAALAQRLQNEEAHEGHGKQPERRKSTAGKIGRWLADAASGYTKKQERW</sequence>
<dbReference type="EMBL" id="KN847481">
    <property type="protein sequence ID" value="KIX01305.1"/>
    <property type="molecule type" value="Genomic_DNA"/>
</dbReference>
<name>A0A0D2IXI1_9EURO</name>
<dbReference type="AlphaFoldDB" id="A0A0D2IXI1"/>
<dbReference type="GeneID" id="25297101"/>
<keyword evidence="3" id="KW-1185">Reference proteome</keyword>
<dbReference type="RefSeq" id="XP_013268441.1">
    <property type="nucleotide sequence ID" value="XM_013412987.1"/>
</dbReference>
<dbReference type="VEuPathDB" id="FungiDB:Z518_09030"/>